<evidence type="ECO:0000313" key="3">
    <source>
        <dbReference type="Proteomes" id="UP000324222"/>
    </source>
</evidence>
<gene>
    <name evidence="2" type="ORF">E2C01_027091</name>
</gene>
<dbReference type="AlphaFoldDB" id="A0A5B7EHV9"/>
<protein>
    <submittedName>
        <fullName evidence="2">Uncharacterized protein</fullName>
    </submittedName>
</protein>
<sequence>MCGGKVQVKKWPGVALSRAASPVSLAGVGDELQQDGRPPSPGGNFRSLTTVEQRPSTLHHHAPPLRAGKQVSDCNGASLFIVRV</sequence>
<organism evidence="2 3">
    <name type="scientific">Portunus trituberculatus</name>
    <name type="common">Swimming crab</name>
    <name type="synonym">Neptunus trituberculatus</name>
    <dbReference type="NCBI Taxonomy" id="210409"/>
    <lineage>
        <taxon>Eukaryota</taxon>
        <taxon>Metazoa</taxon>
        <taxon>Ecdysozoa</taxon>
        <taxon>Arthropoda</taxon>
        <taxon>Crustacea</taxon>
        <taxon>Multicrustacea</taxon>
        <taxon>Malacostraca</taxon>
        <taxon>Eumalacostraca</taxon>
        <taxon>Eucarida</taxon>
        <taxon>Decapoda</taxon>
        <taxon>Pleocyemata</taxon>
        <taxon>Brachyura</taxon>
        <taxon>Eubrachyura</taxon>
        <taxon>Portunoidea</taxon>
        <taxon>Portunidae</taxon>
        <taxon>Portuninae</taxon>
        <taxon>Portunus</taxon>
    </lineage>
</organism>
<name>A0A5B7EHV9_PORTR</name>
<feature type="compositionally biased region" description="Polar residues" evidence="1">
    <location>
        <begin position="46"/>
        <end position="56"/>
    </location>
</feature>
<reference evidence="2 3" key="1">
    <citation type="submission" date="2019-05" db="EMBL/GenBank/DDBJ databases">
        <title>Another draft genome of Portunus trituberculatus and its Hox gene families provides insights of decapod evolution.</title>
        <authorList>
            <person name="Jeong J.-H."/>
            <person name="Song I."/>
            <person name="Kim S."/>
            <person name="Choi T."/>
            <person name="Kim D."/>
            <person name="Ryu S."/>
            <person name="Kim W."/>
        </authorList>
    </citation>
    <scope>NUCLEOTIDE SEQUENCE [LARGE SCALE GENOMIC DNA]</scope>
    <source>
        <tissue evidence="2">Muscle</tissue>
    </source>
</reference>
<feature type="region of interest" description="Disordered" evidence="1">
    <location>
        <begin position="27"/>
        <end position="69"/>
    </location>
</feature>
<evidence type="ECO:0000313" key="2">
    <source>
        <dbReference type="EMBL" id="MPC33732.1"/>
    </source>
</evidence>
<accession>A0A5B7EHV9</accession>
<keyword evidence="3" id="KW-1185">Reference proteome</keyword>
<comment type="caution">
    <text evidence="2">The sequence shown here is derived from an EMBL/GenBank/DDBJ whole genome shotgun (WGS) entry which is preliminary data.</text>
</comment>
<evidence type="ECO:0000256" key="1">
    <source>
        <dbReference type="SAM" id="MobiDB-lite"/>
    </source>
</evidence>
<dbReference type="EMBL" id="VSRR010002892">
    <property type="protein sequence ID" value="MPC33732.1"/>
    <property type="molecule type" value="Genomic_DNA"/>
</dbReference>
<proteinExistence type="predicted"/>
<dbReference type="Proteomes" id="UP000324222">
    <property type="component" value="Unassembled WGS sequence"/>
</dbReference>